<dbReference type="GO" id="GO:0071444">
    <property type="term" value="P:cellular response to pheromone"/>
    <property type="evidence" value="ECO:0007669"/>
    <property type="project" value="EnsemblFungi"/>
</dbReference>
<organism evidence="4 5">
    <name type="scientific">Huiozyma naganishii (strain ATCC MYA-139 / BCRC 22969 / CBS 8797 / KCTC 17520 / NBRC 10181 / NCYC 3082 / Yp74L-3)</name>
    <name type="common">Yeast</name>
    <name type="synonym">Kazachstania naganishii</name>
    <dbReference type="NCBI Taxonomy" id="1071383"/>
    <lineage>
        <taxon>Eukaryota</taxon>
        <taxon>Fungi</taxon>
        <taxon>Dikarya</taxon>
        <taxon>Ascomycota</taxon>
        <taxon>Saccharomycotina</taxon>
        <taxon>Saccharomycetes</taxon>
        <taxon>Saccharomycetales</taxon>
        <taxon>Saccharomycetaceae</taxon>
        <taxon>Huiozyma</taxon>
    </lineage>
</organism>
<dbReference type="Proteomes" id="UP000006310">
    <property type="component" value="Chromosome 1"/>
</dbReference>
<protein>
    <recommendedName>
        <fullName evidence="3">Phosducin domain-containing protein</fullName>
    </recommendedName>
</protein>
<keyword evidence="2" id="KW-0175">Coiled coil</keyword>
<reference evidence="4 5" key="1">
    <citation type="journal article" date="2011" name="Proc. Natl. Acad. Sci. U.S.A.">
        <title>Evolutionary erosion of yeast sex chromosomes by mating-type switching accidents.</title>
        <authorList>
            <person name="Gordon J.L."/>
            <person name="Armisen D."/>
            <person name="Proux-Wera E."/>
            <person name="Oheigeartaigh S.S."/>
            <person name="Byrne K.P."/>
            <person name="Wolfe K.H."/>
        </authorList>
    </citation>
    <scope>NUCLEOTIDE SEQUENCE [LARGE SCALE GENOMIC DNA]</scope>
    <source>
        <strain evidence="5">ATCC MYA-139 / BCRC 22969 / CBS 8797 / CCRC 22969 / KCTC 17520 / NBRC 10181 / NCYC 3082</strain>
    </source>
</reference>
<gene>
    <name evidence="4" type="primary">KNAG0A04730</name>
    <name evidence="4" type="ordered locus">KNAG_0A04730</name>
</gene>
<feature type="domain" description="Phosducin" evidence="3">
    <location>
        <begin position="43"/>
        <end position="212"/>
    </location>
</feature>
<dbReference type="PANTHER" id="PTHR21148">
    <property type="entry name" value="THIOREDOXIN DOMAIN-CONTAINING PROTEIN 9"/>
    <property type="match status" value="1"/>
</dbReference>
<keyword evidence="5" id="KW-1185">Reference proteome</keyword>
<dbReference type="KEGG" id="kng:KNAG_0A04730"/>
<dbReference type="OrthoDB" id="10257948at2759"/>
<proteinExistence type="inferred from homology"/>
<dbReference type="InterPro" id="IPR024253">
    <property type="entry name" value="Phosducin_thioredoxin-like_dom"/>
</dbReference>
<dbReference type="RefSeq" id="XP_022462390.1">
    <property type="nucleotide sequence ID" value="XM_022609041.1"/>
</dbReference>
<comment type="similarity">
    <text evidence="1">Belongs to the phosducin family.</text>
</comment>
<dbReference type="EMBL" id="HE978314">
    <property type="protein sequence ID" value="CCK68144.1"/>
    <property type="molecule type" value="Genomic_DNA"/>
</dbReference>
<sequence>MQERIRKYENDILKANLAATDNLPTRDTDSDIEDIDGLLEELENEEDDFLSRYREQRMDEISRHLKEVERNVQEDNYGIVELMTDESELIERSTNTARIIIHFQLEHFEKCRIMNDRLDELAKKYLSTKFVKIEVSNCPFLVSKLNIKVLPLVVGYRNGLESTKLIGFSQLGNDSKGFPLSRLENILISSKLIKLFSQTERKPNRDDEDSDLDI</sequence>
<dbReference type="SUPFAM" id="SSF52833">
    <property type="entry name" value="Thioredoxin-like"/>
    <property type="match status" value="1"/>
</dbReference>
<evidence type="ECO:0000313" key="4">
    <source>
        <dbReference type="EMBL" id="CCK68144.1"/>
    </source>
</evidence>
<dbReference type="eggNOG" id="KOG1672">
    <property type="taxonomic scope" value="Eukaryota"/>
</dbReference>
<dbReference type="OMA" id="CVIAFID"/>
<dbReference type="GO" id="GO:0031683">
    <property type="term" value="F:G-protein beta/gamma-subunit complex binding"/>
    <property type="evidence" value="ECO:0007669"/>
    <property type="project" value="EnsemblFungi"/>
</dbReference>
<evidence type="ECO:0000256" key="1">
    <source>
        <dbReference type="ARBA" id="ARBA00009686"/>
    </source>
</evidence>
<dbReference type="GO" id="GO:0006457">
    <property type="term" value="P:protein folding"/>
    <property type="evidence" value="ECO:0007669"/>
    <property type="project" value="EnsemblFungi"/>
</dbReference>
<reference evidence="5" key="2">
    <citation type="submission" date="2012-08" db="EMBL/GenBank/DDBJ databases">
        <title>Genome sequence of Kazachstania naganishii.</title>
        <authorList>
            <person name="Gordon J.L."/>
            <person name="Armisen D."/>
            <person name="Proux-Wera E."/>
            <person name="OhEigeartaigh S.S."/>
            <person name="Byrne K.P."/>
            <person name="Wolfe K.H."/>
        </authorList>
    </citation>
    <scope>NUCLEOTIDE SEQUENCE [LARGE SCALE GENOMIC DNA]</scope>
    <source>
        <strain evidence="5">ATCC MYA-139 / BCRC 22969 / CBS 8797 / CCRC 22969 / KCTC 17520 / NBRC 10181 / NCYC 3082</strain>
    </source>
</reference>
<accession>J7S2F2</accession>
<dbReference type="Gene3D" id="3.40.30.10">
    <property type="entry name" value="Glutaredoxin"/>
    <property type="match status" value="1"/>
</dbReference>
<name>J7S2F2_HUIN7</name>
<evidence type="ECO:0000256" key="2">
    <source>
        <dbReference type="SAM" id="Coils"/>
    </source>
</evidence>
<dbReference type="AlphaFoldDB" id="J7S2F2"/>
<dbReference type="Pfam" id="PF02114">
    <property type="entry name" value="Phosducin"/>
    <property type="match status" value="1"/>
</dbReference>
<feature type="coiled-coil region" evidence="2">
    <location>
        <begin position="32"/>
        <end position="59"/>
    </location>
</feature>
<dbReference type="STRING" id="1071383.J7S2F2"/>
<dbReference type="GeneID" id="34523779"/>
<evidence type="ECO:0000313" key="5">
    <source>
        <dbReference type="Proteomes" id="UP000006310"/>
    </source>
</evidence>
<dbReference type="GO" id="GO:0045944">
    <property type="term" value="P:positive regulation of transcription by RNA polymerase II"/>
    <property type="evidence" value="ECO:0007669"/>
    <property type="project" value="EnsemblFungi"/>
</dbReference>
<evidence type="ECO:0000259" key="3">
    <source>
        <dbReference type="Pfam" id="PF02114"/>
    </source>
</evidence>
<dbReference type="InterPro" id="IPR036249">
    <property type="entry name" value="Thioredoxin-like_sf"/>
</dbReference>
<dbReference type="HOGENOM" id="CLU_072378_0_0_1"/>